<comment type="subcellular location">
    <subcellularLocation>
        <location evidence="8">Endoplasmic reticulum membrane</location>
        <topology evidence="8">Multi-pass membrane protein</topology>
    </subcellularLocation>
    <subcellularLocation>
        <location evidence="1">Membrane</location>
        <topology evidence="1">Multi-pass membrane protein</topology>
    </subcellularLocation>
</comment>
<feature type="transmembrane region" description="Helical" evidence="8">
    <location>
        <begin position="283"/>
        <end position="307"/>
    </location>
</feature>
<feature type="region of interest" description="Disordered" evidence="9">
    <location>
        <begin position="208"/>
        <end position="227"/>
    </location>
</feature>
<evidence type="ECO:0000256" key="6">
    <source>
        <dbReference type="ARBA" id="ARBA00022989"/>
    </source>
</evidence>
<accession>A0A9W8K0M0</accession>
<evidence type="ECO:0000313" key="10">
    <source>
        <dbReference type="EMBL" id="KAJ3508578.1"/>
    </source>
</evidence>
<feature type="compositionally biased region" description="Polar residues" evidence="9">
    <location>
        <begin position="322"/>
        <end position="334"/>
    </location>
</feature>
<comment type="caution">
    <text evidence="10">The sequence shown here is derived from an EMBL/GenBank/DDBJ whole genome shotgun (WGS) entry which is preliminary data.</text>
</comment>
<evidence type="ECO:0000256" key="5">
    <source>
        <dbReference type="ARBA" id="ARBA00022692"/>
    </source>
</evidence>
<keyword evidence="8" id="KW-0012">Acyltransferase</keyword>
<keyword evidence="4 8" id="KW-0337">GPI-anchor biosynthesis</keyword>
<evidence type="ECO:0000256" key="8">
    <source>
        <dbReference type="RuleBase" id="RU280819"/>
    </source>
</evidence>
<evidence type="ECO:0000256" key="3">
    <source>
        <dbReference type="ARBA" id="ARBA00007559"/>
    </source>
</evidence>
<dbReference type="GO" id="GO:0005789">
    <property type="term" value="C:endoplasmic reticulum membrane"/>
    <property type="evidence" value="ECO:0007669"/>
    <property type="project" value="UniProtKB-SubCell"/>
</dbReference>
<comment type="pathway">
    <text evidence="2 8">Glycolipid biosynthesis; glycosylphosphatidylinositol-anchor biosynthesis.</text>
</comment>
<keyword evidence="11" id="KW-1185">Reference proteome</keyword>
<dbReference type="PANTHER" id="PTHR20661:SF0">
    <property type="entry name" value="PHOSPHATIDYLINOSITOL-GLYCAN BIOSYNTHESIS CLASS W PROTEIN"/>
    <property type="match status" value="1"/>
</dbReference>
<comment type="similarity">
    <text evidence="3 8">Belongs to the PIGW family.</text>
</comment>
<dbReference type="EMBL" id="JANKHO010000549">
    <property type="protein sequence ID" value="KAJ3508578.1"/>
    <property type="molecule type" value="Genomic_DNA"/>
</dbReference>
<dbReference type="GO" id="GO:0006506">
    <property type="term" value="P:GPI anchor biosynthetic process"/>
    <property type="evidence" value="ECO:0007669"/>
    <property type="project" value="UniProtKB-KW"/>
</dbReference>
<dbReference type="AlphaFoldDB" id="A0A9W8K0M0"/>
<evidence type="ECO:0000256" key="1">
    <source>
        <dbReference type="ARBA" id="ARBA00004141"/>
    </source>
</evidence>
<dbReference type="PANTHER" id="PTHR20661">
    <property type="entry name" value="PHOSPHATIDYLINOSITOL-GLYCAN BIOSYNTHESIS CLASS W PROTEIN"/>
    <property type="match status" value="1"/>
</dbReference>
<dbReference type="Pfam" id="PF06423">
    <property type="entry name" value="GWT1"/>
    <property type="match status" value="1"/>
</dbReference>
<comment type="function">
    <text evidence="8">A acetyltransferase, which acetylates the inositol ring of phosphatidylinositol during biosynthesis of GPI-anchor.</text>
</comment>
<feature type="transmembrane region" description="Helical" evidence="8">
    <location>
        <begin position="92"/>
        <end position="110"/>
    </location>
</feature>
<proteinExistence type="inferred from homology"/>
<keyword evidence="5 8" id="KW-0812">Transmembrane</keyword>
<evidence type="ECO:0000256" key="2">
    <source>
        <dbReference type="ARBA" id="ARBA00004687"/>
    </source>
</evidence>
<evidence type="ECO:0000256" key="7">
    <source>
        <dbReference type="ARBA" id="ARBA00023136"/>
    </source>
</evidence>
<dbReference type="Proteomes" id="UP001148786">
    <property type="component" value="Unassembled WGS sequence"/>
</dbReference>
<protein>
    <recommendedName>
        <fullName evidence="8">GPI-anchored wall transfer protein</fullName>
        <ecNumber evidence="8">2.3.-.-</ecNumber>
    </recommendedName>
</protein>
<dbReference type="InterPro" id="IPR009447">
    <property type="entry name" value="PIGW/GWT1"/>
</dbReference>
<name>A0A9W8K0M0_9AGAR</name>
<evidence type="ECO:0000256" key="4">
    <source>
        <dbReference type="ARBA" id="ARBA00022502"/>
    </source>
</evidence>
<keyword evidence="7 8" id="KW-0472">Membrane</keyword>
<feature type="region of interest" description="Disordered" evidence="9">
    <location>
        <begin position="316"/>
        <end position="338"/>
    </location>
</feature>
<dbReference type="GO" id="GO:0032216">
    <property type="term" value="F:glucosaminyl-phosphatidylinositol O-acyltransferase activity"/>
    <property type="evidence" value="ECO:0007669"/>
    <property type="project" value="TreeGrafter"/>
</dbReference>
<dbReference type="EC" id="2.3.-.-" evidence="8"/>
<dbReference type="OrthoDB" id="15270at2759"/>
<comment type="caution">
    <text evidence="8">Lacks conserved residue(s) required for the propagation of feature annotation.</text>
</comment>
<gene>
    <name evidence="10" type="ORF">NLJ89_g5678</name>
</gene>
<keyword evidence="6 8" id="KW-1133">Transmembrane helix</keyword>
<keyword evidence="8" id="KW-0256">Endoplasmic reticulum</keyword>
<feature type="transmembrane region" description="Helical" evidence="8">
    <location>
        <begin position="122"/>
        <end position="142"/>
    </location>
</feature>
<evidence type="ECO:0000256" key="9">
    <source>
        <dbReference type="SAM" id="MobiDB-lite"/>
    </source>
</evidence>
<evidence type="ECO:0000313" key="11">
    <source>
        <dbReference type="Proteomes" id="UP001148786"/>
    </source>
</evidence>
<keyword evidence="8" id="KW-0808">Transferase</keyword>
<organism evidence="10 11">
    <name type="scientific">Agrocybe chaxingu</name>
    <dbReference type="NCBI Taxonomy" id="84603"/>
    <lineage>
        <taxon>Eukaryota</taxon>
        <taxon>Fungi</taxon>
        <taxon>Dikarya</taxon>
        <taxon>Basidiomycota</taxon>
        <taxon>Agaricomycotina</taxon>
        <taxon>Agaricomycetes</taxon>
        <taxon>Agaricomycetidae</taxon>
        <taxon>Agaricales</taxon>
        <taxon>Agaricineae</taxon>
        <taxon>Strophariaceae</taxon>
        <taxon>Agrocybe</taxon>
    </lineage>
</organism>
<reference evidence="10" key="1">
    <citation type="submission" date="2022-07" db="EMBL/GenBank/DDBJ databases">
        <title>Genome Sequence of Agrocybe chaxingu.</title>
        <authorList>
            <person name="Buettner E."/>
        </authorList>
    </citation>
    <scope>NUCLEOTIDE SEQUENCE</scope>
    <source>
        <strain evidence="10">MP-N11</strain>
    </source>
</reference>
<sequence length="545" mass="60273">MLIFRVLPFLPTPSVPRPSFGTTQPLNFALVTDLNSLCNIVTNLDVPNYAGAADTYKEDFANTWQSSYADGRQTNTKGFNQFLYQDANLRSIMMKCLPIIAMGVVRVLLMKGAEYPEHVTEYGVHWNFFITLTLLPVLQVFLHPIFQHVSISTAGTLVALVQQITLSKFGLKDYVLFAPQTSLISANSTLILPPSPNFFSQRQKALLSNGSKERKRKDSNMSSSASKELDLSAPRQLGKTAVELCAYSIVWWTALDVTRFIEIGEKWSRGEGGVSRQMVNLPYILWVVAFNTSFLLSYIVVLDIWIFSESKEKSTEAKHRQITSPKKSQGSQPLPQDLKATSLGSPAPHLSPFSPISLSTLPAYLSVPSPSRNLAATSTGNPSKLLEVINKHGLTIFLLANVLTDLINLSCQDVAELMLSILEYIDFRLLRSCGVRHCCHVWNIKQEDIEDELSILDGRTRFISTKKGDSSNSTPPHSTPFEPNPPLYLVALPPAPKPMQIQISIPLPIIGSGYQVPSQPPPRPSSLVLIFTEDDPTAAQHHGAL</sequence>
<dbReference type="GO" id="GO:0072659">
    <property type="term" value="P:protein localization to plasma membrane"/>
    <property type="evidence" value="ECO:0007669"/>
    <property type="project" value="TreeGrafter"/>
</dbReference>